<feature type="region of interest" description="Disordered" evidence="1">
    <location>
        <begin position="102"/>
        <end position="135"/>
    </location>
</feature>
<sequence length="135" mass="15070">MGGQMALDLYQKKWQREIPTWDGAQAHSGSIWFELRAQGTTGSCTRDTRASRLPIVEAIPGFRFFATAYTHISSLDQDRDNKVCDALETLVSHGHLETLRRNWPDTDSDLVEPGSARDGEAYMPETSAPHENCSS</sequence>
<evidence type="ECO:0000313" key="3">
    <source>
        <dbReference type="Proteomes" id="UP001446871"/>
    </source>
</evidence>
<evidence type="ECO:0000313" key="2">
    <source>
        <dbReference type="EMBL" id="KAK8059285.1"/>
    </source>
</evidence>
<evidence type="ECO:0000256" key="1">
    <source>
        <dbReference type="SAM" id="MobiDB-lite"/>
    </source>
</evidence>
<accession>A0ABR1UMJ6</accession>
<keyword evidence="3" id="KW-1185">Reference proteome</keyword>
<protein>
    <recommendedName>
        <fullName evidence="4">Solute-binding protein family 3/N-terminal domain-containing protein</fullName>
    </recommendedName>
</protein>
<comment type="caution">
    <text evidence="2">The sequence shown here is derived from an EMBL/GenBank/DDBJ whole genome shotgun (WGS) entry which is preliminary data.</text>
</comment>
<dbReference type="EMBL" id="JAQQWM010000006">
    <property type="protein sequence ID" value="KAK8059285.1"/>
    <property type="molecule type" value="Genomic_DNA"/>
</dbReference>
<name>A0ABR1UMJ6_9PEZI</name>
<reference evidence="2 3" key="1">
    <citation type="submission" date="2023-01" db="EMBL/GenBank/DDBJ databases">
        <title>Analysis of 21 Apiospora genomes using comparative genomics revels a genus with tremendous synthesis potential of carbohydrate active enzymes and secondary metabolites.</title>
        <authorList>
            <person name="Sorensen T."/>
        </authorList>
    </citation>
    <scope>NUCLEOTIDE SEQUENCE [LARGE SCALE GENOMIC DNA]</scope>
    <source>
        <strain evidence="2 3">CBS 83171</strain>
    </source>
</reference>
<organism evidence="2 3">
    <name type="scientific">Apiospora saccharicola</name>
    <dbReference type="NCBI Taxonomy" id="335842"/>
    <lineage>
        <taxon>Eukaryota</taxon>
        <taxon>Fungi</taxon>
        <taxon>Dikarya</taxon>
        <taxon>Ascomycota</taxon>
        <taxon>Pezizomycotina</taxon>
        <taxon>Sordariomycetes</taxon>
        <taxon>Xylariomycetidae</taxon>
        <taxon>Amphisphaeriales</taxon>
        <taxon>Apiosporaceae</taxon>
        <taxon>Apiospora</taxon>
    </lineage>
</organism>
<evidence type="ECO:0008006" key="4">
    <source>
        <dbReference type="Google" id="ProtNLM"/>
    </source>
</evidence>
<proteinExistence type="predicted"/>
<gene>
    <name evidence="2" type="ORF">PG996_009215</name>
</gene>
<dbReference type="Proteomes" id="UP001446871">
    <property type="component" value="Unassembled WGS sequence"/>
</dbReference>